<evidence type="ECO:0000256" key="1">
    <source>
        <dbReference type="ARBA" id="ARBA00022574"/>
    </source>
</evidence>
<dbReference type="Proteomes" id="UP000036987">
    <property type="component" value="Unassembled WGS sequence"/>
</dbReference>
<dbReference type="AlphaFoldDB" id="A0A0K9NM79"/>
<dbReference type="SMART" id="SM00320">
    <property type="entry name" value="WD40"/>
    <property type="match status" value="3"/>
</dbReference>
<keyword evidence="1 3" id="KW-0853">WD repeat</keyword>
<dbReference type="Gene3D" id="2.130.10.10">
    <property type="entry name" value="YVTN repeat-like/Quinoprotein amine dehydrogenase"/>
    <property type="match status" value="2"/>
</dbReference>
<comment type="caution">
    <text evidence="5">The sequence shown here is derived from an EMBL/GenBank/DDBJ whole genome shotgun (WGS) entry which is preliminary data.</text>
</comment>
<gene>
    <name evidence="5" type="ORF">ZOSMA_89G01250</name>
</gene>
<feature type="repeat" description="WD" evidence="3">
    <location>
        <begin position="311"/>
        <end position="352"/>
    </location>
</feature>
<dbReference type="OMA" id="CTNLAED"/>
<keyword evidence="2" id="KW-0677">Repeat</keyword>
<dbReference type="InterPro" id="IPR036322">
    <property type="entry name" value="WD40_repeat_dom_sf"/>
</dbReference>
<evidence type="ECO:0000313" key="6">
    <source>
        <dbReference type="Proteomes" id="UP000036987"/>
    </source>
</evidence>
<evidence type="ECO:0000256" key="4">
    <source>
        <dbReference type="SAM" id="MobiDB-lite"/>
    </source>
</evidence>
<dbReference type="PROSITE" id="PS00678">
    <property type="entry name" value="WD_REPEATS_1"/>
    <property type="match status" value="1"/>
</dbReference>
<evidence type="ECO:0000256" key="2">
    <source>
        <dbReference type="ARBA" id="ARBA00022737"/>
    </source>
</evidence>
<dbReference type="STRING" id="29655.A0A0K9NM79"/>
<dbReference type="EMBL" id="LFYR01002109">
    <property type="protein sequence ID" value="KMZ57172.1"/>
    <property type="molecule type" value="Genomic_DNA"/>
</dbReference>
<accession>A0A0K9NM79</accession>
<dbReference type="PROSITE" id="PS50294">
    <property type="entry name" value="WD_REPEATS_REGION"/>
    <property type="match status" value="1"/>
</dbReference>
<dbReference type="InterPro" id="IPR019775">
    <property type="entry name" value="WD40_repeat_CS"/>
</dbReference>
<protein>
    <submittedName>
        <fullName evidence="5">Putative WD-repeat protein</fullName>
    </submittedName>
</protein>
<feature type="region of interest" description="Disordered" evidence="4">
    <location>
        <begin position="26"/>
        <end position="59"/>
    </location>
</feature>
<reference evidence="6" key="1">
    <citation type="journal article" date="2016" name="Nature">
        <title>The genome of the seagrass Zostera marina reveals angiosperm adaptation to the sea.</title>
        <authorList>
            <person name="Olsen J.L."/>
            <person name="Rouze P."/>
            <person name="Verhelst B."/>
            <person name="Lin Y.-C."/>
            <person name="Bayer T."/>
            <person name="Collen J."/>
            <person name="Dattolo E."/>
            <person name="De Paoli E."/>
            <person name="Dittami S."/>
            <person name="Maumus F."/>
            <person name="Michel G."/>
            <person name="Kersting A."/>
            <person name="Lauritano C."/>
            <person name="Lohaus R."/>
            <person name="Toepel M."/>
            <person name="Tonon T."/>
            <person name="Vanneste K."/>
            <person name="Amirebrahimi M."/>
            <person name="Brakel J."/>
            <person name="Bostroem C."/>
            <person name="Chovatia M."/>
            <person name="Grimwood J."/>
            <person name="Jenkins J.W."/>
            <person name="Jueterbock A."/>
            <person name="Mraz A."/>
            <person name="Stam W.T."/>
            <person name="Tice H."/>
            <person name="Bornberg-Bauer E."/>
            <person name="Green P.J."/>
            <person name="Pearson G.A."/>
            <person name="Procaccini G."/>
            <person name="Duarte C.M."/>
            <person name="Schmutz J."/>
            <person name="Reusch T.B.H."/>
            <person name="Van de Peer Y."/>
        </authorList>
    </citation>
    <scope>NUCLEOTIDE SEQUENCE [LARGE SCALE GENOMIC DNA]</scope>
    <source>
        <strain evidence="6">cv. Finnish</strain>
    </source>
</reference>
<dbReference type="FunFam" id="2.130.10.10:FF:000637">
    <property type="entry name" value="WD-40 repeat family protein"/>
    <property type="match status" value="1"/>
</dbReference>
<dbReference type="InterPro" id="IPR015943">
    <property type="entry name" value="WD40/YVTN_repeat-like_dom_sf"/>
</dbReference>
<keyword evidence="6" id="KW-1185">Reference proteome</keyword>
<dbReference type="Pfam" id="PF00400">
    <property type="entry name" value="WD40"/>
    <property type="match status" value="1"/>
</dbReference>
<name>A0A0K9NM79_ZOSMR</name>
<organism evidence="5 6">
    <name type="scientific">Zostera marina</name>
    <name type="common">Eelgrass</name>
    <dbReference type="NCBI Taxonomy" id="29655"/>
    <lineage>
        <taxon>Eukaryota</taxon>
        <taxon>Viridiplantae</taxon>
        <taxon>Streptophyta</taxon>
        <taxon>Embryophyta</taxon>
        <taxon>Tracheophyta</taxon>
        <taxon>Spermatophyta</taxon>
        <taxon>Magnoliopsida</taxon>
        <taxon>Liliopsida</taxon>
        <taxon>Zosteraceae</taxon>
        <taxon>Zostera</taxon>
    </lineage>
</organism>
<dbReference type="OrthoDB" id="20669at2759"/>
<dbReference type="PROSITE" id="PS50082">
    <property type="entry name" value="WD_REPEATS_2"/>
    <property type="match status" value="1"/>
</dbReference>
<dbReference type="PANTHER" id="PTHR43991:SF12">
    <property type="entry name" value="WD REPEAT PROTEIN (AFU_ORTHOLOGUE AFUA_8G05640)"/>
    <property type="match status" value="1"/>
</dbReference>
<evidence type="ECO:0000313" key="5">
    <source>
        <dbReference type="EMBL" id="KMZ57172.1"/>
    </source>
</evidence>
<evidence type="ECO:0000256" key="3">
    <source>
        <dbReference type="PROSITE-ProRule" id="PRU00221"/>
    </source>
</evidence>
<dbReference type="PANTHER" id="PTHR43991">
    <property type="entry name" value="WD REPEAT PROTEIN (AFU_ORTHOLOGUE AFUA_8G05640)-RELATED"/>
    <property type="match status" value="1"/>
</dbReference>
<sequence>MAFNFNPIQYMNNDDYFDMAGFRVEEDEEDHHQDSSEENNVGMGRQKSDTSASQARKGKDIQGITWETMSLTRDEYRVNRLKQYKNYVSFPYSAEDLEKVCKQVKKDSTFYDFQFNTRLVQPIVSHFQLRNLVSATTKHDVYLVHNYSVTHWSSLLQRGKEILNVSGDIAHSLKPSGFLSQSQSMARVQISTMTIKENLMAAGGFKGELLCKRLNSHDVSCSKITDDENSITNMVDIYRKSNGSTCLISANNDCCVRILDAENFELLNQFAFPWAVNTATVSPDGKLLAVLGDSVDGLLVDVDTGKTIGNLKGHLDFSFSSAWHPNGQILATGNQDTTCRLWDVRNLSESFAAVKGTLAAIRAIKFSSDGKFMAMAEAADFIHIFDTHSNYNKSQEIDLFGEIAGISFSPDDVSLFVGISDRTYGSLMEFHRRRNYRYLDYYN</sequence>
<dbReference type="InterPro" id="IPR001680">
    <property type="entry name" value="WD40_rpt"/>
</dbReference>
<dbReference type="SUPFAM" id="SSF50978">
    <property type="entry name" value="WD40 repeat-like"/>
    <property type="match status" value="1"/>
</dbReference>
<proteinExistence type="predicted"/>